<dbReference type="Proteomes" id="UP001054252">
    <property type="component" value="Unassembled WGS sequence"/>
</dbReference>
<sequence length="77" mass="8881">MPPVDHFFLAMVSANGNPEVLSREQFDDPVLCFHCWQAIFEVAVIHEMSTRVNPTKKEHYNIDPTDWKIIAKSDGHE</sequence>
<gene>
    <name evidence="1" type="ORF">SLEP1_g1393</name>
</gene>
<name>A0AAV5HJJ3_9ROSI</name>
<accession>A0AAV5HJJ3</accession>
<dbReference type="EMBL" id="BPVZ01000001">
    <property type="protein sequence ID" value="GKU86930.1"/>
    <property type="molecule type" value="Genomic_DNA"/>
</dbReference>
<protein>
    <submittedName>
        <fullName evidence="1">Uncharacterized protein</fullName>
    </submittedName>
</protein>
<reference evidence="1 2" key="1">
    <citation type="journal article" date="2021" name="Commun. Biol.">
        <title>The genome of Shorea leprosula (Dipterocarpaceae) highlights the ecological relevance of drought in aseasonal tropical rainforests.</title>
        <authorList>
            <person name="Ng K.K.S."/>
            <person name="Kobayashi M.J."/>
            <person name="Fawcett J.A."/>
            <person name="Hatakeyama M."/>
            <person name="Paape T."/>
            <person name="Ng C.H."/>
            <person name="Ang C.C."/>
            <person name="Tnah L.H."/>
            <person name="Lee C.T."/>
            <person name="Nishiyama T."/>
            <person name="Sese J."/>
            <person name="O'Brien M.J."/>
            <person name="Copetti D."/>
            <person name="Mohd Noor M.I."/>
            <person name="Ong R.C."/>
            <person name="Putra M."/>
            <person name="Sireger I.Z."/>
            <person name="Indrioko S."/>
            <person name="Kosugi Y."/>
            <person name="Izuno A."/>
            <person name="Isagi Y."/>
            <person name="Lee S.L."/>
            <person name="Shimizu K.K."/>
        </authorList>
    </citation>
    <scope>NUCLEOTIDE SEQUENCE [LARGE SCALE GENOMIC DNA]</scope>
    <source>
        <strain evidence="1">214</strain>
    </source>
</reference>
<evidence type="ECO:0000313" key="2">
    <source>
        <dbReference type="Proteomes" id="UP001054252"/>
    </source>
</evidence>
<proteinExistence type="predicted"/>
<dbReference type="AlphaFoldDB" id="A0AAV5HJJ3"/>
<comment type="caution">
    <text evidence="1">The sequence shown here is derived from an EMBL/GenBank/DDBJ whole genome shotgun (WGS) entry which is preliminary data.</text>
</comment>
<keyword evidence="2" id="KW-1185">Reference proteome</keyword>
<evidence type="ECO:0000313" key="1">
    <source>
        <dbReference type="EMBL" id="GKU86930.1"/>
    </source>
</evidence>
<organism evidence="1 2">
    <name type="scientific">Rubroshorea leprosula</name>
    <dbReference type="NCBI Taxonomy" id="152421"/>
    <lineage>
        <taxon>Eukaryota</taxon>
        <taxon>Viridiplantae</taxon>
        <taxon>Streptophyta</taxon>
        <taxon>Embryophyta</taxon>
        <taxon>Tracheophyta</taxon>
        <taxon>Spermatophyta</taxon>
        <taxon>Magnoliopsida</taxon>
        <taxon>eudicotyledons</taxon>
        <taxon>Gunneridae</taxon>
        <taxon>Pentapetalae</taxon>
        <taxon>rosids</taxon>
        <taxon>malvids</taxon>
        <taxon>Malvales</taxon>
        <taxon>Dipterocarpaceae</taxon>
        <taxon>Rubroshorea</taxon>
    </lineage>
</organism>